<comment type="caution">
    <text evidence="1">The sequence shown here is derived from an EMBL/GenBank/DDBJ whole genome shotgun (WGS) entry which is preliminary data.</text>
</comment>
<evidence type="ECO:0000313" key="1">
    <source>
        <dbReference type="EMBL" id="TQD97463.1"/>
    </source>
</evidence>
<evidence type="ECO:0000313" key="2">
    <source>
        <dbReference type="Proteomes" id="UP000315295"/>
    </source>
</evidence>
<keyword evidence="2" id="KW-1185">Reference proteome</keyword>
<organism evidence="1 2">
    <name type="scientific">Malus baccata</name>
    <name type="common">Siberian crab apple</name>
    <name type="synonym">Pyrus baccata</name>
    <dbReference type="NCBI Taxonomy" id="106549"/>
    <lineage>
        <taxon>Eukaryota</taxon>
        <taxon>Viridiplantae</taxon>
        <taxon>Streptophyta</taxon>
        <taxon>Embryophyta</taxon>
        <taxon>Tracheophyta</taxon>
        <taxon>Spermatophyta</taxon>
        <taxon>Magnoliopsida</taxon>
        <taxon>eudicotyledons</taxon>
        <taxon>Gunneridae</taxon>
        <taxon>Pentapetalae</taxon>
        <taxon>rosids</taxon>
        <taxon>fabids</taxon>
        <taxon>Rosales</taxon>
        <taxon>Rosaceae</taxon>
        <taxon>Amygdaloideae</taxon>
        <taxon>Maleae</taxon>
        <taxon>Malus</taxon>
    </lineage>
</organism>
<dbReference type="Proteomes" id="UP000315295">
    <property type="component" value="Unassembled WGS sequence"/>
</dbReference>
<accession>A0A540MFI9</accession>
<dbReference type="AlphaFoldDB" id="A0A540MFI9"/>
<dbReference type="EMBL" id="VIEB01000272">
    <property type="protein sequence ID" value="TQD97463.1"/>
    <property type="molecule type" value="Genomic_DNA"/>
</dbReference>
<reference evidence="1 2" key="1">
    <citation type="journal article" date="2019" name="G3 (Bethesda)">
        <title>Sequencing of a Wild Apple (Malus baccata) Genome Unravels the Differences Between Cultivated and Wild Apple Species Regarding Disease Resistance and Cold Tolerance.</title>
        <authorList>
            <person name="Chen X."/>
        </authorList>
    </citation>
    <scope>NUCLEOTIDE SEQUENCE [LARGE SCALE GENOMIC DNA]</scope>
    <source>
        <strain evidence="2">cv. Shandingzi</strain>
        <tissue evidence="1">Leaves</tissue>
    </source>
</reference>
<name>A0A540MFI9_MALBA</name>
<sequence length="153" mass="17809">MAFQPLFARGIAAEFFTTFIRLKVLQKKQMKMLMRKMRNASTSQLDLNRKTWMSSRNGEKCITSTRQQHIGAADTRTWPRETQGSSNGIQALHEVLCRGQREPSGQCQQPLGRERPEEFIYACFDDFYSSWLFNTACRIAQKPLCFCELYMFS</sequence>
<gene>
    <name evidence="1" type="ORF">C1H46_016924</name>
</gene>
<protein>
    <submittedName>
        <fullName evidence="1">Uncharacterized protein</fullName>
    </submittedName>
</protein>
<proteinExistence type="predicted"/>